<keyword evidence="7" id="KW-0460">Magnesium</keyword>
<feature type="domain" description="GS catalytic" evidence="9">
    <location>
        <begin position="107"/>
        <end position="441"/>
    </location>
</feature>
<organism evidence="10">
    <name type="scientific">freshwater metagenome</name>
    <dbReference type="NCBI Taxonomy" id="449393"/>
    <lineage>
        <taxon>unclassified sequences</taxon>
        <taxon>metagenomes</taxon>
        <taxon>ecological metagenomes</taxon>
    </lineage>
</organism>
<dbReference type="SUPFAM" id="SSF54368">
    <property type="entry name" value="Glutamine synthetase, N-terminal domain"/>
    <property type="match status" value="1"/>
</dbReference>
<dbReference type="FunFam" id="3.30.590.10:FF:000003">
    <property type="entry name" value="Glutamine synthetase 2"/>
    <property type="match status" value="1"/>
</dbReference>
<dbReference type="SMART" id="SM01230">
    <property type="entry name" value="Gln-synt_C"/>
    <property type="match status" value="1"/>
</dbReference>
<evidence type="ECO:0000259" key="8">
    <source>
        <dbReference type="PROSITE" id="PS51986"/>
    </source>
</evidence>
<name>A0A6J6Y8E6_9ZZZZ</name>
<dbReference type="GO" id="GO:0046872">
    <property type="term" value="F:metal ion binding"/>
    <property type="evidence" value="ECO:0007669"/>
    <property type="project" value="UniProtKB-KW"/>
</dbReference>
<dbReference type="InterPro" id="IPR036651">
    <property type="entry name" value="Gln_synt_N_sf"/>
</dbReference>
<comment type="cofactor">
    <cofactor evidence="1">
        <name>Mg(2+)</name>
        <dbReference type="ChEBI" id="CHEBI:18420"/>
    </cofactor>
</comment>
<dbReference type="InterPro" id="IPR008146">
    <property type="entry name" value="Gln_synth_cat_dom"/>
</dbReference>
<feature type="domain" description="GS beta-grasp" evidence="8">
    <location>
        <begin position="15"/>
        <end position="100"/>
    </location>
</feature>
<keyword evidence="3" id="KW-0436">Ligase</keyword>
<dbReference type="EMBL" id="CAFBPF010000209">
    <property type="protein sequence ID" value="CAB5023327.1"/>
    <property type="molecule type" value="Genomic_DNA"/>
</dbReference>
<dbReference type="PANTHER" id="PTHR43785">
    <property type="entry name" value="GAMMA-GLUTAMYLPUTRESCINE SYNTHETASE"/>
    <property type="match status" value="1"/>
</dbReference>
<dbReference type="Gene3D" id="3.30.590.10">
    <property type="entry name" value="Glutamine synthetase/guanido kinase, catalytic domain"/>
    <property type="match status" value="1"/>
</dbReference>
<evidence type="ECO:0000256" key="5">
    <source>
        <dbReference type="ARBA" id="ARBA00022741"/>
    </source>
</evidence>
<keyword evidence="6" id="KW-0067">ATP-binding</keyword>
<dbReference type="PANTHER" id="PTHR43785:SF12">
    <property type="entry name" value="TYPE-1 GLUTAMINE SYNTHETASE 2"/>
    <property type="match status" value="1"/>
</dbReference>
<protein>
    <submittedName>
        <fullName evidence="10">Unannotated protein</fullName>
    </submittedName>
</protein>
<evidence type="ECO:0000256" key="2">
    <source>
        <dbReference type="ARBA" id="ARBA00009897"/>
    </source>
</evidence>
<dbReference type="GO" id="GO:0006542">
    <property type="term" value="P:glutamine biosynthetic process"/>
    <property type="evidence" value="ECO:0007669"/>
    <property type="project" value="InterPro"/>
</dbReference>
<dbReference type="Gene3D" id="3.10.20.70">
    <property type="entry name" value="Glutamine synthetase, N-terminal domain"/>
    <property type="match status" value="1"/>
</dbReference>
<dbReference type="PROSITE" id="PS51986">
    <property type="entry name" value="GS_BETA_GRASP"/>
    <property type="match status" value="1"/>
</dbReference>
<dbReference type="EMBL" id="CAFAAH010000210">
    <property type="protein sequence ID" value="CAB4805692.1"/>
    <property type="molecule type" value="Genomic_DNA"/>
</dbReference>
<comment type="similarity">
    <text evidence="2">Belongs to the glutamine synthetase family.</text>
</comment>
<evidence type="ECO:0000256" key="4">
    <source>
        <dbReference type="ARBA" id="ARBA00022723"/>
    </source>
</evidence>
<dbReference type="InterPro" id="IPR014746">
    <property type="entry name" value="Gln_synth/guanido_kin_cat_dom"/>
</dbReference>
<evidence type="ECO:0000256" key="3">
    <source>
        <dbReference type="ARBA" id="ARBA00022598"/>
    </source>
</evidence>
<keyword evidence="4" id="KW-0479">Metal-binding</keyword>
<evidence type="ECO:0000256" key="1">
    <source>
        <dbReference type="ARBA" id="ARBA00001946"/>
    </source>
</evidence>
<evidence type="ECO:0000313" key="11">
    <source>
        <dbReference type="EMBL" id="CAB5023327.1"/>
    </source>
</evidence>
<dbReference type="Pfam" id="PF03951">
    <property type="entry name" value="Gln-synt_N"/>
    <property type="match status" value="1"/>
</dbReference>
<dbReference type="GO" id="GO:0005524">
    <property type="term" value="F:ATP binding"/>
    <property type="evidence" value="ECO:0007669"/>
    <property type="project" value="UniProtKB-KW"/>
</dbReference>
<evidence type="ECO:0000256" key="7">
    <source>
        <dbReference type="ARBA" id="ARBA00022842"/>
    </source>
</evidence>
<gene>
    <name evidence="10" type="ORF">UFOPK2996_01315</name>
    <name evidence="11" type="ORF">UFOPK4071_01353</name>
</gene>
<dbReference type="InterPro" id="IPR008147">
    <property type="entry name" value="Gln_synt_N"/>
</dbReference>
<proteinExistence type="inferred from homology"/>
<accession>A0A6J6Y8E6</accession>
<evidence type="ECO:0000259" key="9">
    <source>
        <dbReference type="PROSITE" id="PS51987"/>
    </source>
</evidence>
<dbReference type="AlphaFoldDB" id="A0A6J6Y8E6"/>
<sequence length="441" mass="49677">MEPQAEYVLRTVEERGVRFVRLWFTDVLGSLKSFAITPAELETALEEGMTFDGSAIEGYSRIQESDVLAVPDANTFEIVPWRGSDAPTARMFCDIQHFNGDPFPGDPRHVLRRNLVAAREKGYTFFVGPEMEFYYFHSSDFPDPVDNAGFFDLTHTDMVSELRRHTITMLEHMGIPVEYSFHENGPGQHEIDLRYKDALSMADDIMTFRLIVKQVASDGGVYATFMPKPIQGAFGSGMHCHLSLEKDGVNAFADPSDEFGLSQTGKHFIAGLLRHAREITAVTNQTVNSYKRLILGYEAPTYVSWARNNESALVRVPPAKRGKEDSTRIEFRSPDPACNPYLAFSVMLAAGMKGIEEGYELPPEATSNIWEMSDDDREAAGIGSLPQSLDEAVAIMEGSELVKEALGEHVFEYFIRNKRDEWNAYRQQVTQFELDRYLSSI</sequence>
<evidence type="ECO:0000256" key="6">
    <source>
        <dbReference type="ARBA" id="ARBA00022840"/>
    </source>
</evidence>
<evidence type="ECO:0000313" key="10">
    <source>
        <dbReference type="EMBL" id="CAB4805692.1"/>
    </source>
</evidence>
<keyword evidence="5" id="KW-0547">Nucleotide-binding</keyword>
<dbReference type="PROSITE" id="PS51987">
    <property type="entry name" value="GS_CATALYTIC"/>
    <property type="match status" value="1"/>
</dbReference>
<reference evidence="10" key="1">
    <citation type="submission" date="2020-05" db="EMBL/GenBank/DDBJ databases">
        <authorList>
            <person name="Chiriac C."/>
            <person name="Salcher M."/>
            <person name="Ghai R."/>
            <person name="Kavagutti S V."/>
        </authorList>
    </citation>
    <scope>NUCLEOTIDE SEQUENCE</scope>
</reference>
<dbReference type="GO" id="GO:0004356">
    <property type="term" value="F:glutamine synthetase activity"/>
    <property type="evidence" value="ECO:0007669"/>
    <property type="project" value="InterPro"/>
</dbReference>
<dbReference type="SUPFAM" id="SSF55931">
    <property type="entry name" value="Glutamine synthetase/guanido kinase"/>
    <property type="match status" value="1"/>
</dbReference>
<dbReference type="Pfam" id="PF00120">
    <property type="entry name" value="Gln-synt_C"/>
    <property type="match status" value="1"/>
</dbReference>